<evidence type="ECO:0000313" key="7">
    <source>
        <dbReference type="EMBL" id="EAY09950.1"/>
    </source>
</evidence>
<dbReference type="Proteomes" id="UP000001542">
    <property type="component" value="Unassembled WGS sequence"/>
</dbReference>
<dbReference type="Pfam" id="PF03931">
    <property type="entry name" value="Skp1_POZ"/>
    <property type="match status" value="1"/>
</dbReference>
<dbReference type="CDD" id="cd18321">
    <property type="entry name" value="BTB_POZ_EloC"/>
    <property type="match status" value="1"/>
</dbReference>
<dbReference type="FunCoup" id="A2EBN3">
    <property type="interactions" value="395"/>
</dbReference>
<dbReference type="OMA" id="AMVSPII"/>
<dbReference type="STRING" id="5722.A2EBN3"/>
<dbReference type="GO" id="GO:0070449">
    <property type="term" value="C:elongin complex"/>
    <property type="evidence" value="ECO:0000318"/>
    <property type="project" value="GO_Central"/>
</dbReference>
<evidence type="ECO:0000256" key="4">
    <source>
        <dbReference type="ARBA" id="ARBA00023242"/>
    </source>
</evidence>
<evidence type="ECO:0000256" key="1">
    <source>
        <dbReference type="ARBA" id="ARBA00004123"/>
    </source>
</evidence>
<organism evidence="7 8">
    <name type="scientific">Trichomonas vaginalis (strain ATCC PRA-98 / G3)</name>
    <dbReference type="NCBI Taxonomy" id="412133"/>
    <lineage>
        <taxon>Eukaryota</taxon>
        <taxon>Metamonada</taxon>
        <taxon>Parabasalia</taxon>
        <taxon>Trichomonadida</taxon>
        <taxon>Trichomonadidae</taxon>
        <taxon>Trichomonas</taxon>
    </lineage>
</organism>
<dbReference type="VEuPathDB" id="TrichDB:TVAG_482240"/>
<dbReference type="KEGG" id="tva:4767881"/>
<dbReference type="Gene3D" id="3.30.710.10">
    <property type="entry name" value="Potassium Channel Kv1.1, Chain A"/>
    <property type="match status" value="1"/>
</dbReference>
<comment type="subcellular location">
    <subcellularLocation>
        <location evidence="1">Nucleus</location>
    </subcellularLocation>
</comment>
<dbReference type="InterPro" id="IPR011333">
    <property type="entry name" value="SKP1/BTB/POZ_sf"/>
</dbReference>
<reference evidence="7" key="2">
    <citation type="journal article" date="2007" name="Science">
        <title>Draft genome sequence of the sexually transmitted pathogen Trichomonas vaginalis.</title>
        <authorList>
            <person name="Carlton J.M."/>
            <person name="Hirt R.P."/>
            <person name="Silva J.C."/>
            <person name="Delcher A.L."/>
            <person name="Schatz M."/>
            <person name="Zhao Q."/>
            <person name="Wortman J.R."/>
            <person name="Bidwell S.L."/>
            <person name="Alsmark U.C.M."/>
            <person name="Besteiro S."/>
            <person name="Sicheritz-Ponten T."/>
            <person name="Noel C.J."/>
            <person name="Dacks J.B."/>
            <person name="Foster P.G."/>
            <person name="Simillion C."/>
            <person name="Van de Peer Y."/>
            <person name="Miranda-Saavedra D."/>
            <person name="Barton G.J."/>
            <person name="Westrop G.D."/>
            <person name="Mueller S."/>
            <person name="Dessi D."/>
            <person name="Fiori P.L."/>
            <person name="Ren Q."/>
            <person name="Paulsen I."/>
            <person name="Zhang H."/>
            <person name="Bastida-Corcuera F.D."/>
            <person name="Simoes-Barbosa A."/>
            <person name="Brown M.T."/>
            <person name="Hayes R.D."/>
            <person name="Mukherjee M."/>
            <person name="Okumura C.Y."/>
            <person name="Schneider R."/>
            <person name="Smith A.J."/>
            <person name="Vanacova S."/>
            <person name="Villalvazo M."/>
            <person name="Haas B.J."/>
            <person name="Pertea M."/>
            <person name="Feldblyum T.V."/>
            <person name="Utterback T.R."/>
            <person name="Shu C.L."/>
            <person name="Osoegawa K."/>
            <person name="de Jong P.J."/>
            <person name="Hrdy I."/>
            <person name="Horvathova L."/>
            <person name="Zubacova Z."/>
            <person name="Dolezal P."/>
            <person name="Malik S.B."/>
            <person name="Logsdon J.M. Jr."/>
            <person name="Henze K."/>
            <person name="Gupta A."/>
            <person name="Wang C.C."/>
            <person name="Dunne R.L."/>
            <person name="Upcroft J.A."/>
            <person name="Upcroft P."/>
            <person name="White O."/>
            <person name="Salzberg S.L."/>
            <person name="Tang P."/>
            <person name="Chiu C.-H."/>
            <person name="Lee Y.-S."/>
            <person name="Embley T.M."/>
            <person name="Coombs G.H."/>
            <person name="Mottram J.C."/>
            <person name="Tachezy J."/>
            <person name="Fraser-Liggett C.M."/>
            <person name="Johnson P.J."/>
        </authorList>
    </citation>
    <scope>NUCLEOTIDE SEQUENCE [LARGE SCALE GENOMIC DNA]</scope>
    <source>
        <strain evidence="7">G3</strain>
    </source>
</reference>
<dbReference type="AlphaFoldDB" id="A2EBN3"/>
<dbReference type="eggNOG" id="KOG3473">
    <property type="taxonomic scope" value="Eukaryota"/>
</dbReference>
<protein>
    <recommendedName>
        <fullName evidence="3">Elongin-C</fullName>
    </recommendedName>
</protein>
<sequence>MKKSASSRSKKKEAPPPPPPPKKDDQEEEEEVFEDEFQPMDFLKLMSNDGYVFIVDKKTAMISQTIRNMLYGGGNFEEAQSKTIRLNDIRSEVLERIIEYWHYRTQYSDHTDQLPPFDIDPNLAIELLNCAEYLQT</sequence>
<dbReference type="InterPro" id="IPR001232">
    <property type="entry name" value="SKP1-like"/>
</dbReference>
<reference evidence="7" key="1">
    <citation type="submission" date="2006-10" db="EMBL/GenBank/DDBJ databases">
        <authorList>
            <person name="Amadeo P."/>
            <person name="Zhao Q."/>
            <person name="Wortman J."/>
            <person name="Fraser-Liggett C."/>
            <person name="Carlton J."/>
        </authorList>
    </citation>
    <scope>NUCLEOTIDE SEQUENCE</scope>
    <source>
        <strain evidence="7">G3</strain>
    </source>
</reference>
<dbReference type="SMART" id="SM00512">
    <property type="entry name" value="Skp1"/>
    <property type="match status" value="1"/>
</dbReference>
<dbReference type="FunFam" id="3.30.710.10:FF:000035">
    <property type="entry name" value="Elongin C transcription elongation factor"/>
    <property type="match status" value="1"/>
</dbReference>
<feature type="region of interest" description="Disordered" evidence="5">
    <location>
        <begin position="1"/>
        <end position="34"/>
    </location>
</feature>
<dbReference type="GO" id="GO:0006511">
    <property type="term" value="P:ubiquitin-dependent protein catabolic process"/>
    <property type="evidence" value="ECO:0000318"/>
    <property type="project" value="GO_Central"/>
</dbReference>
<comment type="similarity">
    <text evidence="2">Belongs to the SKP1 family.</text>
</comment>
<proteinExistence type="inferred from homology"/>
<dbReference type="InterPro" id="IPR016073">
    <property type="entry name" value="Skp1_comp_POZ"/>
</dbReference>
<evidence type="ECO:0000256" key="2">
    <source>
        <dbReference type="ARBA" id="ARBA00009993"/>
    </source>
</evidence>
<dbReference type="RefSeq" id="XP_001322173.1">
    <property type="nucleotide sequence ID" value="XM_001322138.1"/>
</dbReference>
<dbReference type="GO" id="GO:0030674">
    <property type="term" value="F:protein-macromolecule adaptor activity"/>
    <property type="evidence" value="ECO:0000318"/>
    <property type="project" value="GO_Central"/>
</dbReference>
<dbReference type="InterPro" id="IPR039948">
    <property type="entry name" value="ELC1"/>
</dbReference>
<evidence type="ECO:0000313" key="8">
    <source>
        <dbReference type="Proteomes" id="UP000001542"/>
    </source>
</evidence>
<keyword evidence="8" id="KW-1185">Reference proteome</keyword>
<dbReference type="InParanoid" id="A2EBN3"/>
<dbReference type="EMBL" id="DS113347">
    <property type="protein sequence ID" value="EAY09950.1"/>
    <property type="molecule type" value="Genomic_DNA"/>
</dbReference>
<dbReference type="VEuPathDB" id="TrichDB:TVAGG3_0588700"/>
<accession>A2EBN3</accession>
<gene>
    <name evidence="7" type="ORF">TVAG_482240</name>
</gene>
<dbReference type="SUPFAM" id="SSF54695">
    <property type="entry name" value="POZ domain"/>
    <property type="match status" value="1"/>
</dbReference>
<evidence type="ECO:0000256" key="3">
    <source>
        <dbReference type="ARBA" id="ARBA00021347"/>
    </source>
</evidence>
<name>A2EBN3_TRIV3</name>
<evidence type="ECO:0000259" key="6">
    <source>
        <dbReference type="Pfam" id="PF03931"/>
    </source>
</evidence>
<dbReference type="OrthoDB" id="249087at2759"/>
<feature type="compositionally biased region" description="Basic residues" evidence="5">
    <location>
        <begin position="1"/>
        <end position="11"/>
    </location>
</feature>
<feature type="domain" description="SKP1 component POZ" evidence="6">
    <location>
        <begin position="42"/>
        <end position="104"/>
    </location>
</feature>
<dbReference type="SMR" id="A2EBN3"/>
<evidence type="ECO:0000256" key="5">
    <source>
        <dbReference type="SAM" id="MobiDB-lite"/>
    </source>
</evidence>
<keyword evidence="4" id="KW-0539">Nucleus</keyword>
<dbReference type="PANTHER" id="PTHR20648">
    <property type="entry name" value="ELONGIN-C"/>
    <property type="match status" value="1"/>
</dbReference>